<dbReference type="OrthoDB" id="509852at2"/>
<dbReference type="PROSITE" id="PS50405">
    <property type="entry name" value="GST_CTER"/>
    <property type="match status" value="1"/>
</dbReference>
<dbReference type="Pfam" id="PF13409">
    <property type="entry name" value="GST_N_2"/>
    <property type="match status" value="1"/>
</dbReference>
<feature type="domain" description="GST C-terminal" evidence="3">
    <location>
        <begin position="86"/>
        <end position="213"/>
    </location>
</feature>
<dbReference type="SFLD" id="SFLDS00019">
    <property type="entry name" value="Glutathione_Transferase_(cytos"/>
    <property type="match status" value="1"/>
</dbReference>
<dbReference type="Proteomes" id="UP000032748">
    <property type="component" value="Chromosome"/>
</dbReference>
<dbReference type="InterPro" id="IPR010987">
    <property type="entry name" value="Glutathione-S-Trfase_C-like"/>
</dbReference>
<evidence type="ECO:0000313" key="5">
    <source>
        <dbReference type="Proteomes" id="UP000032748"/>
    </source>
</evidence>
<dbReference type="GO" id="GO:0004364">
    <property type="term" value="F:glutathione transferase activity"/>
    <property type="evidence" value="ECO:0007669"/>
    <property type="project" value="TreeGrafter"/>
</dbReference>
<dbReference type="Gene3D" id="3.40.30.10">
    <property type="entry name" value="Glutaredoxin"/>
    <property type="match status" value="1"/>
</dbReference>
<dbReference type="InterPro" id="IPR036282">
    <property type="entry name" value="Glutathione-S-Trfase_C_sf"/>
</dbReference>
<dbReference type="PROSITE" id="PS50404">
    <property type="entry name" value="GST_NTER"/>
    <property type="match status" value="1"/>
</dbReference>
<proteinExistence type="inferred from homology"/>
<organism evidence="4 5">
    <name type="scientific">Pseudomonas chlororaphis</name>
    <dbReference type="NCBI Taxonomy" id="587753"/>
    <lineage>
        <taxon>Bacteria</taxon>
        <taxon>Pseudomonadati</taxon>
        <taxon>Pseudomonadota</taxon>
        <taxon>Gammaproteobacteria</taxon>
        <taxon>Pseudomonadales</taxon>
        <taxon>Pseudomonadaceae</taxon>
        <taxon>Pseudomonas</taxon>
    </lineage>
</organism>
<name>A0A0D5XY96_9PSED</name>
<dbReference type="CDD" id="cd03042">
    <property type="entry name" value="GST_N_Zeta"/>
    <property type="match status" value="1"/>
</dbReference>
<dbReference type="InterPro" id="IPR036249">
    <property type="entry name" value="Thioredoxin-like_sf"/>
</dbReference>
<evidence type="ECO:0000313" key="4">
    <source>
        <dbReference type="EMBL" id="AKA24068.1"/>
    </source>
</evidence>
<dbReference type="GO" id="GO:0006749">
    <property type="term" value="P:glutathione metabolic process"/>
    <property type="evidence" value="ECO:0007669"/>
    <property type="project" value="TreeGrafter"/>
</dbReference>
<dbReference type="PANTHER" id="PTHR42673">
    <property type="entry name" value="MALEYLACETOACETATE ISOMERASE"/>
    <property type="match status" value="1"/>
</dbReference>
<dbReference type="SFLD" id="SFLDG00358">
    <property type="entry name" value="Main_(cytGST)"/>
    <property type="match status" value="1"/>
</dbReference>
<dbReference type="InterPro" id="IPR004045">
    <property type="entry name" value="Glutathione_S-Trfase_N"/>
</dbReference>
<feature type="domain" description="GST N-terminal" evidence="2">
    <location>
        <begin position="1"/>
        <end position="81"/>
    </location>
</feature>
<reference evidence="4 5" key="1">
    <citation type="journal article" date="2015" name="Mol. Plant Microbe Interact.">
        <title>Comparative Genomic Analysis of Pseudomonas chlororaphis PCL1606 Reveals New Insight into Antifungal Compounds Involved in Biocontrol.</title>
        <authorList>
            <person name="Calderon C.E."/>
            <person name="Ramos C."/>
            <person name="de Vicente A."/>
            <person name="Cazorla F.M."/>
        </authorList>
    </citation>
    <scope>NUCLEOTIDE SEQUENCE [LARGE SCALE GENOMIC DNA]</scope>
    <source>
        <strain evidence="4 5">PCL1606</strain>
    </source>
</reference>
<protein>
    <submittedName>
        <fullName evidence="4">Maleylacetoacetate isomerase</fullName>
    </submittedName>
</protein>
<dbReference type="Gene3D" id="1.20.1050.10">
    <property type="match status" value="1"/>
</dbReference>
<dbReference type="PATRIC" id="fig|587753.10.peg.2609"/>
<dbReference type="InterPro" id="IPR005955">
    <property type="entry name" value="GST_Zeta"/>
</dbReference>
<dbReference type="AlphaFoldDB" id="A0A0D5XY96"/>
<dbReference type="InterPro" id="IPR040079">
    <property type="entry name" value="Glutathione_S-Trfase"/>
</dbReference>
<dbReference type="InterPro" id="IPR034333">
    <property type="entry name" value="GST_Zeta_N"/>
</dbReference>
<dbReference type="NCBIfam" id="TIGR01262">
    <property type="entry name" value="maiA"/>
    <property type="match status" value="1"/>
</dbReference>
<dbReference type="KEGG" id="pcz:PCL1606_26170"/>
<accession>A0A0D5XY96</accession>
<dbReference type="GO" id="GO:0006559">
    <property type="term" value="P:L-phenylalanine catabolic process"/>
    <property type="evidence" value="ECO:0007669"/>
    <property type="project" value="TreeGrafter"/>
</dbReference>
<evidence type="ECO:0000259" key="3">
    <source>
        <dbReference type="PROSITE" id="PS50405"/>
    </source>
</evidence>
<comment type="similarity">
    <text evidence="1">Belongs to the GST superfamily. Zeta family.</text>
</comment>
<evidence type="ECO:0000256" key="1">
    <source>
        <dbReference type="ARBA" id="ARBA00010007"/>
    </source>
</evidence>
<dbReference type="GO" id="GO:0005737">
    <property type="term" value="C:cytoplasm"/>
    <property type="evidence" value="ECO:0007669"/>
    <property type="project" value="InterPro"/>
</dbReference>
<sequence length="213" mass="23836">MQLYSFFNSSTSYRVRIALALKGLAFDCVPVNLRGGEQRSAQYRALNPSASVPLLVTDDGVSLGQSLAIIDYLDQLHPAVRLIPREPLARARVLEVAQLIGCDIHPVNNLRVLAYLHDRLGVSVEQKNQWYRHWAEQGIEALESLLQRHGHGSFCFGEQPTLADCCLVPQMANALRMGCDLERCELTLAIYRHCLAQPAFQQAAPDRQPDYIP</sequence>
<dbReference type="GO" id="GO:0016034">
    <property type="term" value="F:maleylacetoacetate isomerase activity"/>
    <property type="evidence" value="ECO:0007669"/>
    <property type="project" value="TreeGrafter"/>
</dbReference>
<dbReference type="FunFam" id="1.20.1050.10:FF:000017">
    <property type="entry name" value="Maleylacetoacetate isomerase"/>
    <property type="match status" value="1"/>
</dbReference>
<dbReference type="PANTHER" id="PTHR42673:SF4">
    <property type="entry name" value="MALEYLACETOACETATE ISOMERASE"/>
    <property type="match status" value="1"/>
</dbReference>
<dbReference type="InterPro" id="IPR034330">
    <property type="entry name" value="GST_Zeta_C"/>
</dbReference>
<dbReference type="SUPFAM" id="SSF47616">
    <property type="entry name" value="GST C-terminal domain-like"/>
    <property type="match status" value="1"/>
</dbReference>
<dbReference type="SUPFAM" id="SSF52833">
    <property type="entry name" value="Thioredoxin-like"/>
    <property type="match status" value="1"/>
</dbReference>
<dbReference type="CDD" id="cd03191">
    <property type="entry name" value="GST_C_Zeta"/>
    <property type="match status" value="1"/>
</dbReference>
<dbReference type="RefSeq" id="WP_045882629.1">
    <property type="nucleotide sequence ID" value="NZ_CP011110.1"/>
</dbReference>
<evidence type="ECO:0000259" key="2">
    <source>
        <dbReference type="PROSITE" id="PS50404"/>
    </source>
</evidence>
<gene>
    <name evidence="4" type="ORF">PCL1606_26170</name>
</gene>
<dbReference type="EMBL" id="CP011110">
    <property type="protein sequence ID" value="AKA24068.1"/>
    <property type="molecule type" value="Genomic_DNA"/>
</dbReference>
<keyword evidence="4" id="KW-0413">Isomerase</keyword>